<keyword evidence="1" id="KW-0812">Transmembrane</keyword>
<feature type="transmembrane region" description="Helical" evidence="1">
    <location>
        <begin position="158"/>
        <end position="179"/>
    </location>
</feature>
<keyword evidence="1" id="KW-0472">Membrane</keyword>
<organism evidence="2">
    <name type="scientific">Myoviridae sp. ctFNi10</name>
    <dbReference type="NCBI Taxonomy" id="2825067"/>
    <lineage>
        <taxon>Viruses</taxon>
        <taxon>Duplodnaviria</taxon>
        <taxon>Heunggongvirae</taxon>
        <taxon>Uroviricota</taxon>
        <taxon>Caudoviricetes</taxon>
    </lineage>
</organism>
<dbReference type="EMBL" id="BK015952">
    <property type="protein sequence ID" value="DAF86760.1"/>
    <property type="molecule type" value="Genomic_DNA"/>
</dbReference>
<reference evidence="2" key="1">
    <citation type="journal article" date="2021" name="Proc. Natl. Acad. Sci. U.S.A.">
        <title>A Catalog of Tens of Thousands of Viruses from Human Metagenomes Reveals Hidden Associations with Chronic Diseases.</title>
        <authorList>
            <person name="Tisza M.J."/>
            <person name="Buck C.B."/>
        </authorList>
    </citation>
    <scope>NUCLEOTIDE SEQUENCE</scope>
    <source>
        <strain evidence="2">CtFNi10</strain>
    </source>
</reference>
<protein>
    <submittedName>
        <fullName evidence="2">Uncharacterized protein</fullName>
    </submittedName>
</protein>
<evidence type="ECO:0000256" key="1">
    <source>
        <dbReference type="SAM" id="Phobius"/>
    </source>
</evidence>
<accession>A0A8S5TX40</accession>
<evidence type="ECO:0000313" key="2">
    <source>
        <dbReference type="EMBL" id="DAF86760.1"/>
    </source>
</evidence>
<proteinExistence type="predicted"/>
<keyword evidence="1" id="KW-1133">Transmembrane helix</keyword>
<sequence>MIFTNSYSISVMKTSISEQISPASSALSRWVLLAVFGLGVLFGVSCSVRRSQTSQSHRLDSISERVEVLPTPVTLPETKATLSLPLSHLLDLPEGAGFHARRGKTHLTLTRRGDSLEATATTDSLTVLPRLTQMEQRHTAHSAKTSEVATSATTGFPFAPWQLATAITLIIIILTLLLWPRRRM</sequence>
<name>A0A8S5TX40_9CAUD</name>